<sequence>MSSLSAMEVSQDPAAKSFRMTETLPFQAAKWIKDIRPYGTKHVIFLYELGKYKSLKSQYQLFRIHDVAFCFYRDASFINIILAVNFFKDCHVQNIEQFTN</sequence>
<proteinExistence type="predicted"/>
<protein>
    <submittedName>
        <fullName evidence="1">Uncharacterized protein</fullName>
    </submittedName>
</protein>
<keyword evidence="2" id="KW-1185">Reference proteome</keyword>
<dbReference type="Proteomes" id="UP000499080">
    <property type="component" value="Unassembled WGS sequence"/>
</dbReference>
<reference evidence="1 2" key="1">
    <citation type="journal article" date="2019" name="Sci. Rep.">
        <title>Orb-weaving spider Araneus ventricosus genome elucidates the spidroin gene catalogue.</title>
        <authorList>
            <person name="Kono N."/>
            <person name="Nakamura H."/>
            <person name="Ohtoshi R."/>
            <person name="Moran D.A.P."/>
            <person name="Shinohara A."/>
            <person name="Yoshida Y."/>
            <person name="Fujiwara M."/>
            <person name="Mori M."/>
            <person name="Tomita M."/>
            <person name="Arakawa K."/>
        </authorList>
    </citation>
    <scope>NUCLEOTIDE SEQUENCE [LARGE SCALE GENOMIC DNA]</scope>
</reference>
<evidence type="ECO:0000313" key="2">
    <source>
        <dbReference type="Proteomes" id="UP000499080"/>
    </source>
</evidence>
<gene>
    <name evidence="1" type="ORF">AVEN_188167_1</name>
</gene>
<dbReference type="EMBL" id="BGPR01002480">
    <property type="protein sequence ID" value="GBM74166.1"/>
    <property type="molecule type" value="Genomic_DNA"/>
</dbReference>
<dbReference type="AlphaFoldDB" id="A0A4Y2IAT0"/>
<name>A0A4Y2IAT0_ARAVE</name>
<organism evidence="1 2">
    <name type="scientific">Araneus ventricosus</name>
    <name type="common">Orbweaver spider</name>
    <name type="synonym">Epeira ventricosa</name>
    <dbReference type="NCBI Taxonomy" id="182803"/>
    <lineage>
        <taxon>Eukaryota</taxon>
        <taxon>Metazoa</taxon>
        <taxon>Ecdysozoa</taxon>
        <taxon>Arthropoda</taxon>
        <taxon>Chelicerata</taxon>
        <taxon>Arachnida</taxon>
        <taxon>Araneae</taxon>
        <taxon>Araneomorphae</taxon>
        <taxon>Entelegynae</taxon>
        <taxon>Araneoidea</taxon>
        <taxon>Araneidae</taxon>
        <taxon>Araneus</taxon>
    </lineage>
</organism>
<comment type="caution">
    <text evidence="1">The sequence shown here is derived from an EMBL/GenBank/DDBJ whole genome shotgun (WGS) entry which is preliminary data.</text>
</comment>
<evidence type="ECO:0000313" key="1">
    <source>
        <dbReference type="EMBL" id="GBM74166.1"/>
    </source>
</evidence>
<accession>A0A4Y2IAT0</accession>